<dbReference type="GO" id="GO:0004803">
    <property type="term" value="F:transposase activity"/>
    <property type="evidence" value="ECO:0007669"/>
    <property type="project" value="InterPro"/>
</dbReference>
<dbReference type="Gene3D" id="3.30.70.1290">
    <property type="entry name" value="Transposase IS200-like"/>
    <property type="match status" value="1"/>
</dbReference>
<comment type="caution">
    <text evidence="2">The sequence shown here is derived from an EMBL/GenBank/DDBJ whole genome shotgun (WGS) entry which is preliminary data.</text>
</comment>
<accession>A0A7X1AV19</accession>
<dbReference type="SMART" id="SM01321">
    <property type="entry name" value="Y1_Tnp"/>
    <property type="match status" value="1"/>
</dbReference>
<dbReference type="Pfam" id="PF01797">
    <property type="entry name" value="Y1_Tnp"/>
    <property type="match status" value="1"/>
</dbReference>
<dbReference type="EMBL" id="JACHVA010000016">
    <property type="protein sequence ID" value="MBC2600347.1"/>
    <property type="molecule type" value="Genomic_DNA"/>
</dbReference>
<dbReference type="Proteomes" id="UP000525652">
    <property type="component" value="Unassembled WGS sequence"/>
</dbReference>
<evidence type="ECO:0000259" key="1">
    <source>
        <dbReference type="SMART" id="SM01321"/>
    </source>
</evidence>
<reference evidence="2 3" key="1">
    <citation type="submission" date="2020-07" db="EMBL/GenBank/DDBJ databases">
        <authorList>
            <person name="Feng X."/>
        </authorList>
    </citation>
    <scope>NUCLEOTIDE SEQUENCE [LARGE SCALE GENOMIC DNA]</scope>
    <source>
        <strain evidence="2 3">JCM14086</strain>
    </source>
</reference>
<dbReference type="RefSeq" id="WP_185691097.1">
    <property type="nucleotide sequence ID" value="NZ_JACHVA010000016.1"/>
</dbReference>
<organism evidence="2 3">
    <name type="scientific">Puniceicoccus vermicola</name>
    <dbReference type="NCBI Taxonomy" id="388746"/>
    <lineage>
        <taxon>Bacteria</taxon>
        <taxon>Pseudomonadati</taxon>
        <taxon>Verrucomicrobiota</taxon>
        <taxon>Opitutia</taxon>
        <taxon>Puniceicoccales</taxon>
        <taxon>Puniceicoccaceae</taxon>
        <taxon>Puniceicoccus</taxon>
    </lineage>
</organism>
<dbReference type="InterPro" id="IPR036515">
    <property type="entry name" value="Transposase_17_sf"/>
</dbReference>
<protein>
    <submittedName>
        <fullName evidence="2">Transposase</fullName>
    </submittedName>
</protein>
<gene>
    <name evidence="2" type="ORF">H5P30_00975</name>
</gene>
<name>A0A7X1AV19_9BACT</name>
<dbReference type="GO" id="GO:0006313">
    <property type="term" value="P:DNA transposition"/>
    <property type="evidence" value="ECO:0007669"/>
    <property type="project" value="InterPro"/>
</dbReference>
<dbReference type="PANTHER" id="PTHR36966:SF1">
    <property type="entry name" value="REP-ASSOCIATED TYROSINE TRANSPOSASE"/>
    <property type="match status" value="1"/>
</dbReference>
<dbReference type="GO" id="GO:0043565">
    <property type="term" value="F:sequence-specific DNA binding"/>
    <property type="evidence" value="ECO:0007669"/>
    <property type="project" value="TreeGrafter"/>
</dbReference>
<evidence type="ECO:0000313" key="2">
    <source>
        <dbReference type="EMBL" id="MBC2600347.1"/>
    </source>
</evidence>
<keyword evidence="3" id="KW-1185">Reference proteome</keyword>
<dbReference type="AlphaFoldDB" id="A0A7X1AV19"/>
<dbReference type="InterPro" id="IPR052715">
    <property type="entry name" value="RAYT_transposase"/>
</dbReference>
<dbReference type="SUPFAM" id="SSF143422">
    <property type="entry name" value="Transposase IS200-like"/>
    <property type="match status" value="1"/>
</dbReference>
<evidence type="ECO:0000313" key="3">
    <source>
        <dbReference type="Proteomes" id="UP000525652"/>
    </source>
</evidence>
<sequence>MSEQDPLSDPSSSEWAFFNPRDEIDIYSGRALPHWGQANVWYFITFRLFDALPESVIEEIHRQREHWRRTHDLDHLSAEDLAEYHHLFSERYEKLLHAGNGSCLLRKRENALIVENAFQHFAGQRYDLDEYVIMPNHVHVLAKPCPGFPLREIVHSWKSYTANQINQQSQRSGQLWQHESYDHIVRNESALQAIRRYIRDNPRQRR</sequence>
<dbReference type="PANTHER" id="PTHR36966">
    <property type="entry name" value="REP-ASSOCIATED TYROSINE TRANSPOSASE"/>
    <property type="match status" value="1"/>
</dbReference>
<dbReference type="InterPro" id="IPR002686">
    <property type="entry name" value="Transposase_17"/>
</dbReference>
<proteinExistence type="predicted"/>
<feature type="domain" description="Transposase IS200-like" evidence="1">
    <location>
        <begin position="37"/>
        <end position="201"/>
    </location>
</feature>